<accession>A0A7J7E0K8</accession>
<sequence>MEDLPEEIDVSGFANNVEHLVVGRGGGMREERIGMGVEEQAVDRTPGVGE</sequence>
<protein>
    <submittedName>
        <fullName evidence="1">Uncharacterized protein</fullName>
    </submittedName>
</protein>
<dbReference type="AlphaFoldDB" id="A0A7J7E0K8"/>
<name>A0A7J7E0K8_TRIWF</name>
<proteinExistence type="predicted"/>
<dbReference type="InParanoid" id="A0A7J7E0K8"/>
<evidence type="ECO:0000313" key="2">
    <source>
        <dbReference type="Proteomes" id="UP000593562"/>
    </source>
</evidence>
<reference evidence="1 2" key="1">
    <citation type="journal article" date="2020" name="Nat. Commun.">
        <title>Genome of Tripterygium wilfordii and identification of cytochrome P450 involved in triptolide biosynthesis.</title>
        <authorList>
            <person name="Tu L."/>
            <person name="Su P."/>
            <person name="Zhang Z."/>
            <person name="Gao L."/>
            <person name="Wang J."/>
            <person name="Hu T."/>
            <person name="Zhou J."/>
            <person name="Zhang Y."/>
            <person name="Zhao Y."/>
            <person name="Liu Y."/>
            <person name="Song Y."/>
            <person name="Tong Y."/>
            <person name="Lu Y."/>
            <person name="Yang J."/>
            <person name="Xu C."/>
            <person name="Jia M."/>
            <person name="Peters R.J."/>
            <person name="Huang L."/>
            <person name="Gao W."/>
        </authorList>
    </citation>
    <scope>NUCLEOTIDE SEQUENCE [LARGE SCALE GENOMIC DNA]</scope>
    <source>
        <strain evidence="2">cv. XIE 37</strain>
        <tissue evidence="1">Leaf</tissue>
    </source>
</reference>
<evidence type="ECO:0000313" key="1">
    <source>
        <dbReference type="EMBL" id="KAF5752061.1"/>
    </source>
</evidence>
<dbReference type="EMBL" id="JAAARO010000002">
    <property type="protein sequence ID" value="KAF5752061.1"/>
    <property type="molecule type" value="Genomic_DNA"/>
</dbReference>
<keyword evidence="2" id="KW-1185">Reference proteome</keyword>
<gene>
    <name evidence="1" type="ORF">HS088_TW02G01081</name>
</gene>
<dbReference type="Proteomes" id="UP000593562">
    <property type="component" value="Unassembled WGS sequence"/>
</dbReference>
<organism evidence="1 2">
    <name type="scientific">Tripterygium wilfordii</name>
    <name type="common">Thunder God vine</name>
    <dbReference type="NCBI Taxonomy" id="458696"/>
    <lineage>
        <taxon>Eukaryota</taxon>
        <taxon>Viridiplantae</taxon>
        <taxon>Streptophyta</taxon>
        <taxon>Embryophyta</taxon>
        <taxon>Tracheophyta</taxon>
        <taxon>Spermatophyta</taxon>
        <taxon>Magnoliopsida</taxon>
        <taxon>eudicotyledons</taxon>
        <taxon>Gunneridae</taxon>
        <taxon>Pentapetalae</taxon>
        <taxon>rosids</taxon>
        <taxon>fabids</taxon>
        <taxon>Celastrales</taxon>
        <taxon>Celastraceae</taxon>
        <taxon>Tripterygium</taxon>
    </lineage>
</organism>
<comment type="caution">
    <text evidence="1">The sequence shown here is derived from an EMBL/GenBank/DDBJ whole genome shotgun (WGS) entry which is preliminary data.</text>
</comment>